<keyword evidence="5" id="KW-0378">Hydrolase</keyword>
<dbReference type="Proteomes" id="UP001187192">
    <property type="component" value="Unassembled WGS sequence"/>
</dbReference>
<reference evidence="7" key="1">
    <citation type="submission" date="2023-07" db="EMBL/GenBank/DDBJ databases">
        <title>draft genome sequence of fig (Ficus carica).</title>
        <authorList>
            <person name="Takahashi T."/>
            <person name="Nishimura K."/>
        </authorList>
    </citation>
    <scope>NUCLEOTIDE SEQUENCE</scope>
</reference>
<dbReference type="PANTHER" id="PTHR28511:SF1">
    <property type="entry name" value="ENDONUCLEASE V"/>
    <property type="match status" value="1"/>
</dbReference>
<feature type="region of interest" description="Disordered" evidence="6">
    <location>
        <begin position="1"/>
        <end position="25"/>
    </location>
</feature>
<evidence type="ECO:0000313" key="8">
    <source>
        <dbReference type="Proteomes" id="UP001187192"/>
    </source>
</evidence>
<dbReference type="GO" id="GO:0006281">
    <property type="term" value="P:DNA repair"/>
    <property type="evidence" value="ECO:0007669"/>
    <property type="project" value="InterPro"/>
</dbReference>
<evidence type="ECO:0000256" key="2">
    <source>
        <dbReference type="ARBA" id="ARBA00022490"/>
    </source>
</evidence>
<evidence type="ECO:0000256" key="6">
    <source>
        <dbReference type="SAM" id="MobiDB-lite"/>
    </source>
</evidence>
<name>A0AA87ZMD4_FICCA</name>
<dbReference type="EMBL" id="BTGU01000010">
    <property type="protein sequence ID" value="GMN39779.1"/>
    <property type="molecule type" value="Genomic_DNA"/>
</dbReference>
<evidence type="ECO:0008006" key="9">
    <source>
        <dbReference type="Google" id="ProtNLM"/>
    </source>
</evidence>
<dbReference type="Pfam" id="PF04493">
    <property type="entry name" value="Endonuclease_5"/>
    <property type="match status" value="2"/>
</dbReference>
<evidence type="ECO:0000313" key="7">
    <source>
        <dbReference type="EMBL" id="GMN39779.1"/>
    </source>
</evidence>
<dbReference type="GO" id="GO:0003727">
    <property type="term" value="F:single-stranded RNA binding"/>
    <property type="evidence" value="ECO:0007669"/>
    <property type="project" value="TreeGrafter"/>
</dbReference>
<dbReference type="AlphaFoldDB" id="A0AA87ZMD4"/>
<evidence type="ECO:0000256" key="3">
    <source>
        <dbReference type="ARBA" id="ARBA00022722"/>
    </source>
</evidence>
<dbReference type="Gene3D" id="3.30.2170.10">
    <property type="entry name" value="archaeoglobus fulgidus dsm 4304 superfamily"/>
    <property type="match status" value="2"/>
</dbReference>
<sequence length="223" mass="24995">MANSNPDTDIQFQSRTESSPLPPISSWEEAQDFLKKKLIREDDLGSVVEELKYVGGVDISFSKEDPSLACGTLVVLELHGLRVVYEDFSVVTLHVPYVPGFLAFRETPVLLGLLEKMKKTANPFYPQLHHVDGLTLSGVKELLKAREHHAEDFITLTGDSGHVWGAAMRSTGGSLKPIFISIGHRISLDTAITIVKMSCKYRVPEPIRQADIRSREYLRKHRL</sequence>
<protein>
    <recommendedName>
        <fullName evidence="9">Endonuclease V</fullName>
    </recommendedName>
</protein>
<keyword evidence="2" id="KW-0963">Cytoplasm</keyword>
<evidence type="ECO:0000256" key="4">
    <source>
        <dbReference type="ARBA" id="ARBA00022759"/>
    </source>
</evidence>
<evidence type="ECO:0000256" key="1">
    <source>
        <dbReference type="ARBA" id="ARBA00004496"/>
    </source>
</evidence>
<feature type="compositionally biased region" description="Polar residues" evidence="6">
    <location>
        <begin position="1"/>
        <end position="19"/>
    </location>
</feature>
<gene>
    <name evidence="7" type="ORF">TIFTF001_009001</name>
</gene>
<accession>A0AA87ZMD4</accession>
<keyword evidence="8" id="KW-1185">Reference proteome</keyword>
<dbReference type="GO" id="GO:0005737">
    <property type="term" value="C:cytoplasm"/>
    <property type="evidence" value="ECO:0007669"/>
    <property type="project" value="UniProtKB-SubCell"/>
</dbReference>
<dbReference type="GO" id="GO:0005730">
    <property type="term" value="C:nucleolus"/>
    <property type="evidence" value="ECO:0007669"/>
    <property type="project" value="TreeGrafter"/>
</dbReference>
<dbReference type="InterPro" id="IPR007581">
    <property type="entry name" value="Endonuclease-V"/>
</dbReference>
<dbReference type="PANTHER" id="PTHR28511">
    <property type="entry name" value="ENDONUCLEASE V"/>
    <property type="match status" value="1"/>
</dbReference>
<dbReference type="CDD" id="cd06559">
    <property type="entry name" value="Endonuclease_V"/>
    <property type="match status" value="1"/>
</dbReference>
<keyword evidence="4" id="KW-0255">Endonuclease</keyword>
<comment type="caution">
    <text evidence="7">The sequence shown here is derived from an EMBL/GenBank/DDBJ whole genome shotgun (WGS) entry which is preliminary data.</text>
</comment>
<proteinExistence type="predicted"/>
<organism evidence="7 8">
    <name type="scientific">Ficus carica</name>
    <name type="common">Common fig</name>
    <dbReference type="NCBI Taxonomy" id="3494"/>
    <lineage>
        <taxon>Eukaryota</taxon>
        <taxon>Viridiplantae</taxon>
        <taxon>Streptophyta</taxon>
        <taxon>Embryophyta</taxon>
        <taxon>Tracheophyta</taxon>
        <taxon>Spermatophyta</taxon>
        <taxon>Magnoliopsida</taxon>
        <taxon>eudicotyledons</taxon>
        <taxon>Gunneridae</taxon>
        <taxon>Pentapetalae</taxon>
        <taxon>rosids</taxon>
        <taxon>fabids</taxon>
        <taxon>Rosales</taxon>
        <taxon>Moraceae</taxon>
        <taxon>Ficeae</taxon>
        <taxon>Ficus</taxon>
    </lineage>
</organism>
<comment type="subcellular location">
    <subcellularLocation>
        <location evidence="1">Cytoplasm</location>
    </subcellularLocation>
</comment>
<keyword evidence="3" id="KW-0540">Nuclease</keyword>
<dbReference type="GO" id="GO:0016891">
    <property type="term" value="F:RNA endonuclease activity producing 5'-phosphomonoesters, hydrolytic mechanism"/>
    <property type="evidence" value="ECO:0007669"/>
    <property type="project" value="TreeGrafter"/>
</dbReference>
<evidence type="ECO:0000256" key="5">
    <source>
        <dbReference type="ARBA" id="ARBA00022801"/>
    </source>
</evidence>